<organism evidence="8 9">
    <name type="scientific">Alteraurantiacibacter buctensis</name>
    <dbReference type="NCBI Taxonomy" id="1503981"/>
    <lineage>
        <taxon>Bacteria</taxon>
        <taxon>Pseudomonadati</taxon>
        <taxon>Pseudomonadota</taxon>
        <taxon>Alphaproteobacteria</taxon>
        <taxon>Sphingomonadales</taxon>
        <taxon>Erythrobacteraceae</taxon>
        <taxon>Alteraurantiacibacter</taxon>
    </lineage>
</organism>
<feature type="domain" description="O-antigen ligase-related" evidence="6">
    <location>
        <begin position="211"/>
        <end position="361"/>
    </location>
</feature>
<dbReference type="PANTHER" id="PTHR37422">
    <property type="entry name" value="TEICHURONIC ACID BIOSYNTHESIS PROTEIN TUAE"/>
    <property type="match status" value="1"/>
</dbReference>
<dbReference type="InterPro" id="IPR045979">
    <property type="entry name" value="DUF5935"/>
</dbReference>
<protein>
    <submittedName>
        <fullName evidence="8">Putative O-glycosylation ligase, exosortase A system-associated</fullName>
    </submittedName>
</protein>
<feature type="transmembrane region" description="Helical" evidence="5">
    <location>
        <begin position="203"/>
        <end position="219"/>
    </location>
</feature>
<dbReference type="GO" id="GO:0016020">
    <property type="term" value="C:membrane"/>
    <property type="evidence" value="ECO:0007669"/>
    <property type="project" value="UniProtKB-SubCell"/>
</dbReference>
<keyword evidence="2 5" id="KW-0812">Transmembrane</keyword>
<dbReference type="Proteomes" id="UP000466966">
    <property type="component" value="Unassembled WGS sequence"/>
</dbReference>
<keyword evidence="8" id="KW-0436">Ligase</keyword>
<dbReference type="GO" id="GO:0016874">
    <property type="term" value="F:ligase activity"/>
    <property type="evidence" value="ECO:0007669"/>
    <property type="project" value="UniProtKB-KW"/>
</dbReference>
<evidence type="ECO:0000259" key="6">
    <source>
        <dbReference type="Pfam" id="PF04932"/>
    </source>
</evidence>
<name>A0A844YU08_9SPHN</name>
<dbReference type="PANTHER" id="PTHR37422:SF13">
    <property type="entry name" value="LIPOPOLYSACCHARIDE BIOSYNTHESIS PROTEIN PA4999-RELATED"/>
    <property type="match status" value="1"/>
</dbReference>
<dbReference type="InterPro" id="IPR007016">
    <property type="entry name" value="O-antigen_ligase-rel_domated"/>
</dbReference>
<comment type="caution">
    <text evidence="8">The sequence shown here is derived from an EMBL/GenBank/DDBJ whole genome shotgun (WGS) entry which is preliminary data.</text>
</comment>
<evidence type="ECO:0000313" key="9">
    <source>
        <dbReference type="Proteomes" id="UP000466966"/>
    </source>
</evidence>
<evidence type="ECO:0000256" key="3">
    <source>
        <dbReference type="ARBA" id="ARBA00022989"/>
    </source>
</evidence>
<evidence type="ECO:0000313" key="8">
    <source>
        <dbReference type="EMBL" id="MXO70351.1"/>
    </source>
</evidence>
<dbReference type="Pfam" id="PF19358">
    <property type="entry name" value="DUF5935"/>
    <property type="match status" value="1"/>
</dbReference>
<comment type="subcellular location">
    <subcellularLocation>
        <location evidence="1">Membrane</location>
        <topology evidence="1">Multi-pass membrane protein</topology>
    </subcellularLocation>
</comment>
<dbReference type="NCBIfam" id="TIGR03097">
    <property type="entry name" value="PEP_O_lig_1"/>
    <property type="match status" value="1"/>
</dbReference>
<evidence type="ECO:0000256" key="1">
    <source>
        <dbReference type="ARBA" id="ARBA00004141"/>
    </source>
</evidence>
<proteinExistence type="predicted"/>
<evidence type="ECO:0000256" key="5">
    <source>
        <dbReference type="SAM" id="Phobius"/>
    </source>
</evidence>
<keyword evidence="4 5" id="KW-0472">Membrane</keyword>
<evidence type="ECO:0000256" key="2">
    <source>
        <dbReference type="ARBA" id="ARBA00022692"/>
    </source>
</evidence>
<feature type="transmembrane region" description="Helical" evidence="5">
    <location>
        <begin position="41"/>
        <end position="66"/>
    </location>
</feature>
<sequence>MLDLALLGFIALMLVLGLKRPFLWVLTYIYIDLVMPQKIGWGIITSPSLKLSLIAFVAAFAGWLLLDSKKGSRFTARQGMIVVLLLWCLMTTFGAQFQEEAWLKWDWVWKALVFAAFLPLTLRTRLRIEAAVLFIVLAVGTIAINGGLKTVGGGGGYGTLRLLVNENSGIYEGSIISTVAIAIIPLALWLARHGTIFKPDWRVWTFTAGLIFACLLIPVGTSARTGLVCAAVLGVIMMRSVRYRFVYAGAASLALLAAIPFLPASFTERMGTITEHEGDQSASTRVAVWKWTIDFAKEHPLGGGFDAYRSNSFTYQTRAVTGTGASQTVEYQTVTESGRAYHSSYFELLGEQGYFGLGLWLVLNLLGLWHMERLRWRFGKRSGRDGRKSWQWGLATALQQGHVVYLVGAAFVGIAYQPFLFMLIGLQCALWSYVKRTEAPQNRACSRPRGAGQALPQPAE</sequence>
<feature type="transmembrane region" description="Helical" evidence="5">
    <location>
        <begin position="168"/>
        <end position="191"/>
    </location>
</feature>
<keyword evidence="3 5" id="KW-1133">Transmembrane helix</keyword>
<feature type="transmembrane region" description="Helical" evidence="5">
    <location>
        <begin position="353"/>
        <end position="371"/>
    </location>
</feature>
<accession>A0A844YU08</accession>
<gene>
    <name evidence="8" type="ORF">GRI99_01730</name>
</gene>
<dbReference type="OrthoDB" id="9772644at2"/>
<dbReference type="EMBL" id="WTYV01000001">
    <property type="protein sequence ID" value="MXO70351.1"/>
    <property type="molecule type" value="Genomic_DNA"/>
</dbReference>
<dbReference type="RefSeq" id="WP_160770279.1">
    <property type="nucleotide sequence ID" value="NZ_WTYV01000001.1"/>
</dbReference>
<dbReference type="AlphaFoldDB" id="A0A844YU08"/>
<keyword evidence="9" id="KW-1185">Reference proteome</keyword>
<feature type="transmembrane region" description="Helical" evidence="5">
    <location>
        <begin position="78"/>
        <end position="95"/>
    </location>
</feature>
<feature type="transmembrane region" description="Helical" evidence="5">
    <location>
        <begin position="246"/>
        <end position="266"/>
    </location>
</feature>
<reference evidence="8 9" key="1">
    <citation type="submission" date="2019-12" db="EMBL/GenBank/DDBJ databases">
        <title>Genomic-based taxomic classification of the family Erythrobacteraceae.</title>
        <authorList>
            <person name="Xu L."/>
        </authorList>
    </citation>
    <scope>NUCLEOTIDE SEQUENCE [LARGE SCALE GENOMIC DNA]</scope>
    <source>
        <strain evidence="8 9">M0322</strain>
    </source>
</reference>
<evidence type="ECO:0000259" key="7">
    <source>
        <dbReference type="Pfam" id="PF19358"/>
    </source>
</evidence>
<feature type="domain" description="DUF5935" evidence="7">
    <location>
        <begin position="1"/>
        <end position="195"/>
    </location>
</feature>
<evidence type="ECO:0000256" key="4">
    <source>
        <dbReference type="ARBA" id="ARBA00023136"/>
    </source>
</evidence>
<dbReference type="InterPro" id="IPR017528">
    <property type="entry name" value="CHP03097O-antigen_lig-rel"/>
</dbReference>
<dbReference type="InterPro" id="IPR051533">
    <property type="entry name" value="WaaL-like"/>
</dbReference>
<feature type="transmembrane region" description="Helical" evidence="5">
    <location>
        <begin position="130"/>
        <end position="148"/>
    </location>
</feature>
<dbReference type="Pfam" id="PF04932">
    <property type="entry name" value="Wzy_C"/>
    <property type="match status" value="1"/>
</dbReference>